<evidence type="ECO:0000259" key="7">
    <source>
        <dbReference type="Pfam" id="PF01266"/>
    </source>
</evidence>
<evidence type="ECO:0000256" key="4">
    <source>
        <dbReference type="ARBA" id="ARBA00022827"/>
    </source>
</evidence>
<accession>A0A4R6Z793</accession>
<sequence>MNTSLVHDRLPVPAEFDVDLLVVGGGINGAGIARDAAGRGLRVLLCEQDDLASHTSSASTKLIHGGLRYLEYYQFALVRKSLREREVLLESAPHLIHPLRFVMPHAPHLRPVWMIRLGLYLYDHLARRRHLAGSATLDLRRHVAGEALQPGFRRGFAYSDGWVDDARLVALVAKDAAERGATVLTRTRCCELQRERGGWRAQLQGAHARTLTAHAVVNASGPWVAQFLQQVAQRPAAHEIRLVRGSHIVVPRLFAHDFAYVFQGEDRRIVFALPYEGEFSLIGTTEVDVAGDPADVHIAAAEVDYLCALANRYFQRQLTAADVVSSYSGVRPLLRDDAASASAVTRDYVLELDSEVPLLSVFGGKITTFRRLAEEAVDLLCTRLNISYPAWTAHACLPGGDMAGADFDHFEYGLAQHYPWLEAALRRRYARAYGSRVSRLLEQVRSAVDLGEEVLPGLYQVEIDYLRREEWVTCAEDLLWRRSKLGLHLPPDAAERLDAWMARKPT</sequence>
<evidence type="ECO:0000256" key="1">
    <source>
        <dbReference type="ARBA" id="ARBA00001974"/>
    </source>
</evidence>
<evidence type="ECO:0000256" key="6">
    <source>
        <dbReference type="RuleBase" id="RU361217"/>
    </source>
</evidence>
<evidence type="ECO:0000256" key="5">
    <source>
        <dbReference type="ARBA" id="ARBA00023002"/>
    </source>
</evidence>
<dbReference type="GO" id="GO:0004368">
    <property type="term" value="F:glycerol-3-phosphate dehydrogenase (quinone) activity"/>
    <property type="evidence" value="ECO:0007669"/>
    <property type="project" value="UniProtKB-EC"/>
</dbReference>
<dbReference type="InterPro" id="IPR006076">
    <property type="entry name" value="FAD-dep_OxRdtase"/>
</dbReference>
<comment type="catalytic activity">
    <reaction evidence="6">
        <text>a quinone + sn-glycerol 3-phosphate = dihydroxyacetone phosphate + a quinol</text>
        <dbReference type="Rhea" id="RHEA:18977"/>
        <dbReference type="ChEBI" id="CHEBI:24646"/>
        <dbReference type="ChEBI" id="CHEBI:57597"/>
        <dbReference type="ChEBI" id="CHEBI:57642"/>
        <dbReference type="ChEBI" id="CHEBI:132124"/>
        <dbReference type="EC" id="1.1.5.3"/>
    </reaction>
</comment>
<dbReference type="EC" id="1.1.5.3" evidence="6"/>
<dbReference type="AlphaFoldDB" id="A0A4R6Z793"/>
<keyword evidence="3 6" id="KW-0285">Flavoprotein</keyword>
<dbReference type="NCBIfam" id="NF008899">
    <property type="entry name" value="PRK12266.1"/>
    <property type="match status" value="1"/>
</dbReference>
<dbReference type="Proteomes" id="UP000295293">
    <property type="component" value="Unassembled WGS sequence"/>
</dbReference>
<dbReference type="PANTHER" id="PTHR11985:SF15">
    <property type="entry name" value="GLYCEROL-3-PHOSPHATE DEHYDROGENASE, MITOCHONDRIAL"/>
    <property type="match status" value="1"/>
</dbReference>
<protein>
    <recommendedName>
        <fullName evidence="6">Glycerol-3-phosphate dehydrogenase</fullName>
        <ecNumber evidence="6">1.1.5.3</ecNumber>
    </recommendedName>
</protein>
<keyword evidence="5 6" id="KW-0560">Oxidoreductase</keyword>
<dbReference type="Gene3D" id="3.30.9.10">
    <property type="entry name" value="D-Amino Acid Oxidase, subunit A, domain 2"/>
    <property type="match status" value="1"/>
</dbReference>
<keyword evidence="9" id="KW-1185">Reference proteome</keyword>
<evidence type="ECO:0000256" key="2">
    <source>
        <dbReference type="ARBA" id="ARBA00007330"/>
    </source>
</evidence>
<evidence type="ECO:0000313" key="8">
    <source>
        <dbReference type="EMBL" id="TDR47670.1"/>
    </source>
</evidence>
<evidence type="ECO:0000256" key="3">
    <source>
        <dbReference type="ARBA" id="ARBA00022630"/>
    </source>
</evidence>
<dbReference type="SUPFAM" id="SSF51905">
    <property type="entry name" value="FAD/NAD(P)-binding domain"/>
    <property type="match status" value="1"/>
</dbReference>
<dbReference type="PANTHER" id="PTHR11985">
    <property type="entry name" value="GLYCEROL-3-PHOSPHATE DEHYDROGENASE"/>
    <property type="match status" value="1"/>
</dbReference>
<dbReference type="InterPro" id="IPR000447">
    <property type="entry name" value="G3P_DH_FAD-dep"/>
</dbReference>
<feature type="domain" description="FAD dependent oxidoreductase" evidence="7">
    <location>
        <begin position="19"/>
        <end position="343"/>
    </location>
</feature>
<dbReference type="Gene3D" id="1.10.8.870">
    <property type="entry name" value="Alpha-glycerophosphate oxidase, cap domain"/>
    <property type="match status" value="1"/>
</dbReference>
<dbReference type="InterPro" id="IPR038299">
    <property type="entry name" value="DAO_C_sf"/>
</dbReference>
<evidence type="ECO:0000313" key="9">
    <source>
        <dbReference type="Proteomes" id="UP000295293"/>
    </source>
</evidence>
<comment type="caution">
    <text evidence="8">The sequence shown here is derived from an EMBL/GenBank/DDBJ whole genome shotgun (WGS) entry which is preliminary data.</text>
</comment>
<dbReference type="PRINTS" id="PR01001">
    <property type="entry name" value="FADG3PDH"/>
</dbReference>
<dbReference type="PROSITE" id="PS00977">
    <property type="entry name" value="FAD_G3PDH_1"/>
    <property type="match status" value="1"/>
</dbReference>
<dbReference type="RefSeq" id="WP_133817383.1">
    <property type="nucleotide sequence ID" value="NZ_SNZH01000002.1"/>
</dbReference>
<organism evidence="8 9">
    <name type="scientific">Tahibacter aquaticus</name>
    <dbReference type="NCBI Taxonomy" id="520092"/>
    <lineage>
        <taxon>Bacteria</taxon>
        <taxon>Pseudomonadati</taxon>
        <taxon>Pseudomonadota</taxon>
        <taxon>Gammaproteobacteria</taxon>
        <taxon>Lysobacterales</taxon>
        <taxon>Rhodanobacteraceae</taxon>
        <taxon>Tahibacter</taxon>
    </lineage>
</organism>
<dbReference type="EMBL" id="SNZH01000002">
    <property type="protein sequence ID" value="TDR47670.1"/>
    <property type="molecule type" value="Genomic_DNA"/>
</dbReference>
<dbReference type="Pfam" id="PF01266">
    <property type="entry name" value="DAO"/>
    <property type="match status" value="1"/>
</dbReference>
<reference evidence="8 9" key="1">
    <citation type="submission" date="2019-03" db="EMBL/GenBank/DDBJ databases">
        <title>Genomic Encyclopedia of Type Strains, Phase IV (KMG-IV): sequencing the most valuable type-strain genomes for metagenomic binning, comparative biology and taxonomic classification.</title>
        <authorList>
            <person name="Goeker M."/>
        </authorList>
    </citation>
    <scope>NUCLEOTIDE SEQUENCE [LARGE SCALE GENOMIC DNA]</scope>
    <source>
        <strain evidence="8 9">DSM 21667</strain>
    </source>
</reference>
<dbReference type="Gene3D" id="6.10.250.1890">
    <property type="match status" value="1"/>
</dbReference>
<dbReference type="NCBIfam" id="NF009906">
    <property type="entry name" value="PRK13369.1"/>
    <property type="match status" value="1"/>
</dbReference>
<dbReference type="OrthoDB" id="9766796at2"/>
<proteinExistence type="inferred from homology"/>
<dbReference type="Gene3D" id="3.50.50.60">
    <property type="entry name" value="FAD/NAD(P)-binding domain"/>
    <property type="match status" value="1"/>
</dbReference>
<dbReference type="InterPro" id="IPR036188">
    <property type="entry name" value="FAD/NAD-bd_sf"/>
</dbReference>
<comment type="cofactor">
    <cofactor evidence="1 6">
        <name>FAD</name>
        <dbReference type="ChEBI" id="CHEBI:57692"/>
    </cofactor>
</comment>
<dbReference type="GO" id="GO:0046168">
    <property type="term" value="P:glycerol-3-phosphate catabolic process"/>
    <property type="evidence" value="ECO:0007669"/>
    <property type="project" value="TreeGrafter"/>
</dbReference>
<gene>
    <name evidence="8" type="ORF">DFR29_102330</name>
</gene>
<keyword evidence="4" id="KW-0274">FAD</keyword>
<name>A0A4R6Z793_9GAMM</name>
<dbReference type="GO" id="GO:0009331">
    <property type="term" value="C:glycerol-3-phosphate dehydrogenase (FAD) complex"/>
    <property type="evidence" value="ECO:0007669"/>
    <property type="project" value="UniProtKB-UniRule"/>
</dbReference>
<comment type="similarity">
    <text evidence="2 6">Belongs to the FAD-dependent glycerol-3-phosphate dehydrogenase family.</text>
</comment>